<sequence length="193" mass="22433">MGKPLHPFHSYFKLVSNPNNKSNKFAICLYCIEEHTQNIAVFKKECHVVNKAKSCHDHLTKCENFKSQYSESEYTEILALSNNDDNYKIKEVTDKRKEKSLTWGAKDISSEQSKTSNVIFHIKDIMEQAHKYQINIKCFVSDSAGEYATARRQICIEYKDKIFLSCMAHQINLVFGNIFKESKKYKEISTKVI</sequence>
<dbReference type="Proteomes" id="UP000265703">
    <property type="component" value="Unassembled WGS sequence"/>
</dbReference>
<comment type="caution">
    <text evidence="1">The sequence shown here is derived from an EMBL/GenBank/DDBJ whole genome shotgun (WGS) entry which is preliminary data.</text>
</comment>
<dbReference type="AlphaFoldDB" id="A0A397SRY1"/>
<accession>A0A397SRY1</accession>
<gene>
    <name evidence="1" type="ORF">C1645_739154</name>
</gene>
<dbReference type="OrthoDB" id="2422597at2759"/>
<evidence type="ECO:0000313" key="2">
    <source>
        <dbReference type="Proteomes" id="UP000265703"/>
    </source>
</evidence>
<keyword evidence="2" id="KW-1185">Reference proteome</keyword>
<evidence type="ECO:0008006" key="3">
    <source>
        <dbReference type="Google" id="ProtNLM"/>
    </source>
</evidence>
<proteinExistence type="predicted"/>
<evidence type="ECO:0000313" key="1">
    <source>
        <dbReference type="EMBL" id="RIA88748.1"/>
    </source>
</evidence>
<dbReference type="EMBL" id="QKYT01000249">
    <property type="protein sequence ID" value="RIA88748.1"/>
    <property type="molecule type" value="Genomic_DNA"/>
</dbReference>
<organism evidence="1 2">
    <name type="scientific">Glomus cerebriforme</name>
    <dbReference type="NCBI Taxonomy" id="658196"/>
    <lineage>
        <taxon>Eukaryota</taxon>
        <taxon>Fungi</taxon>
        <taxon>Fungi incertae sedis</taxon>
        <taxon>Mucoromycota</taxon>
        <taxon>Glomeromycotina</taxon>
        <taxon>Glomeromycetes</taxon>
        <taxon>Glomerales</taxon>
        <taxon>Glomeraceae</taxon>
        <taxon>Glomus</taxon>
    </lineage>
</organism>
<name>A0A397SRY1_9GLOM</name>
<protein>
    <recommendedName>
        <fullName evidence="3">DUF659 domain-containing protein</fullName>
    </recommendedName>
</protein>
<reference evidence="1 2" key="1">
    <citation type="submission" date="2018-06" db="EMBL/GenBank/DDBJ databases">
        <title>Comparative genomics reveals the genomic features of Rhizophagus irregularis, R. cerebriforme, R. diaphanum and Gigaspora rosea, and their symbiotic lifestyle signature.</title>
        <authorList>
            <person name="Morin E."/>
            <person name="San Clemente H."/>
            <person name="Chen E.C.H."/>
            <person name="De La Providencia I."/>
            <person name="Hainaut M."/>
            <person name="Kuo A."/>
            <person name="Kohler A."/>
            <person name="Murat C."/>
            <person name="Tang N."/>
            <person name="Roy S."/>
            <person name="Loubradou J."/>
            <person name="Henrissat B."/>
            <person name="Grigoriev I.V."/>
            <person name="Corradi N."/>
            <person name="Roux C."/>
            <person name="Martin F.M."/>
        </authorList>
    </citation>
    <scope>NUCLEOTIDE SEQUENCE [LARGE SCALE GENOMIC DNA]</scope>
    <source>
        <strain evidence="1 2">DAOM 227022</strain>
    </source>
</reference>